<dbReference type="Proteomes" id="UP001642483">
    <property type="component" value="Unassembled WGS sequence"/>
</dbReference>
<protein>
    <submittedName>
        <fullName evidence="2">Uncharacterized protein</fullName>
    </submittedName>
</protein>
<reference evidence="2 3" key="1">
    <citation type="submission" date="2024-02" db="EMBL/GenBank/DDBJ databases">
        <authorList>
            <person name="Daric V."/>
            <person name="Darras S."/>
        </authorList>
    </citation>
    <scope>NUCLEOTIDE SEQUENCE [LARGE SCALE GENOMIC DNA]</scope>
</reference>
<evidence type="ECO:0000256" key="1">
    <source>
        <dbReference type="SAM" id="MobiDB-lite"/>
    </source>
</evidence>
<feature type="region of interest" description="Disordered" evidence="1">
    <location>
        <begin position="324"/>
        <end position="358"/>
    </location>
</feature>
<organism evidence="2 3">
    <name type="scientific">Clavelina lepadiformis</name>
    <name type="common">Light-bulb sea squirt</name>
    <name type="synonym">Ascidia lepadiformis</name>
    <dbReference type="NCBI Taxonomy" id="159417"/>
    <lineage>
        <taxon>Eukaryota</taxon>
        <taxon>Metazoa</taxon>
        <taxon>Chordata</taxon>
        <taxon>Tunicata</taxon>
        <taxon>Ascidiacea</taxon>
        <taxon>Aplousobranchia</taxon>
        <taxon>Clavelinidae</taxon>
        <taxon>Clavelina</taxon>
    </lineage>
</organism>
<gene>
    <name evidence="2" type="ORF">CVLEPA_LOCUS2305</name>
</gene>
<sequence length="418" mass="47158">MDDVKTFKYIDATKSQMPDKFDEVNGIPGSPGIPLVNGEAHDAEAQKVLQGRQQSGPSVCVFTVPLDQNPDKASCRAGSRSKSREGAISVAHNMAKEKYRDNLQEKKQQIKQTFIHATKRQSSGKLNASRVTRYYEVAPGVIIAEQPENNDYGQKIRSGSVPNINKTRLWTGHKSASSRAWSSISSRWKVDEPVVQKPNMFVKLPFKQVPAITMDNEYKMQDDVVLPGEDLRATTAFALSRIRQAIKRMPSLSKMSTSQGRLLKARLKPLRPVALNGPSIYSCCGVQPEFRKQGYSPSPSRQRYLKEQFREACDQRKNAKIALGDEYERRLNANSSSPDQSIHRTSPEPEQDPDYQNGIYPYNIGENFEYNNTRREGNKITQDADGNNRINSVLPRHKTNPKMEEKFNSMNLDGSVIY</sequence>
<dbReference type="EMBL" id="CAWYQH010000001">
    <property type="protein sequence ID" value="CAK8672601.1"/>
    <property type="molecule type" value="Genomic_DNA"/>
</dbReference>
<evidence type="ECO:0000313" key="3">
    <source>
        <dbReference type="Proteomes" id="UP001642483"/>
    </source>
</evidence>
<evidence type="ECO:0000313" key="2">
    <source>
        <dbReference type="EMBL" id="CAK8672601.1"/>
    </source>
</evidence>
<proteinExistence type="predicted"/>
<accession>A0ABP0EZP6</accession>
<comment type="caution">
    <text evidence="2">The sequence shown here is derived from an EMBL/GenBank/DDBJ whole genome shotgun (WGS) entry which is preliminary data.</text>
</comment>
<keyword evidence="3" id="KW-1185">Reference proteome</keyword>
<name>A0ABP0EZP6_CLALP</name>